<dbReference type="EMBL" id="CP144101">
    <property type="protein sequence ID" value="WWC88377.1"/>
    <property type="molecule type" value="Genomic_DNA"/>
</dbReference>
<protein>
    <submittedName>
        <fullName evidence="1">Uncharacterized protein</fullName>
    </submittedName>
</protein>
<dbReference type="GeneID" id="91093958"/>
<proteinExistence type="predicted"/>
<dbReference type="AlphaFoldDB" id="A0AAX4JUY9"/>
<reference evidence="1 2" key="1">
    <citation type="submission" date="2024-01" db="EMBL/GenBank/DDBJ databases">
        <title>Comparative genomics of Cryptococcus and Kwoniella reveals pathogenesis evolution and contrasting modes of karyotype evolution via chromosome fusion or intercentromeric recombination.</title>
        <authorList>
            <person name="Coelho M.A."/>
            <person name="David-Palma M."/>
            <person name="Shea T."/>
            <person name="Bowers K."/>
            <person name="McGinley-Smith S."/>
            <person name="Mohammad A.W."/>
            <person name="Gnirke A."/>
            <person name="Yurkov A.M."/>
            <person name="Nowrousian M."/>
            <person name="Sun S."/>
            <person name="Cuomo C.A."/>
            <person name="Heitman J."/>
        </authorList>
    </citation>
    <scope>NUCLEOTIDE SEQUENCE [LARGE SCALE GENOMIC DNA]</scope>
    <source>
        <strain evidence="1 2">CBS 6074</strain>
    </source>
</reference>
<accession>A0AAX4JUY9</accession>
<keyword evidence="2" id="KW-1185">Reference proteome</keyword>
<dbReference type="Proteomes" id="UP001355207">
    <property type="component" value="Chromosome 4"/>
</dbReference>
<dbReference type="RefSeq" id="XP_066075140.1">
    <property type="nucleotide sequence ID" value="XM_066219043.1"/>
</dbReference>
<organism evidence="1 2">
    <name type="scientific">Kwoniella dendrophila CBS 6074</name>
    <dbReference type="NCBI Taxonomy" id="1295534"/>
    <lineage>
        <taxon>Eukaryota</taxon>
        <taxon>Fungi</taxon>
        <taxon>Dikarya</taxon>
        <taxon>Basidiomycota</taxon>
        <taxon>Agaricomycotina</taxon>
        <taxon>Tremellomycetes</taxon>
        <taxon>Tremellales</taxon>
        <taxon>Cryptococcaceae</taxon>
        <taxon>Kwoniella</taxon>
    </lineage>
</organism>
<evidence type="ECO:0000313" key="1">
    <source>
        <dbReference type="EMBL" id="WWC88377.1"/>
    </source>
</evidence>
<name>A0AAX4JUY9_9TREE</name>
<sequence>MAFAIHPLTSTYPGASFYPNGNLNGPHLSYQSGGPSLGYWNEVPWNLPESFPFPHSEWKLPPAIIAQQEGRGTGIYGLTLEGPPPGQGQRFNYGWPKYGPMPLRPDLGGFVGKTNPFGRSFPHGFYKTTY</sequence>
<evidence type="ECO:0000313" key="2">
    <source>
        <dbReference type="Proteomes" id="UP001355207"/>
    </source>
</evidence>
<gene>
    <name evidence="1" type="ORF">L201_003288</name>
</gene>